<evidence type="ECO:0000259" key="14">
    <source>
        <dbReference type="Pfam" id="PF00593"/>
    </source>
</evidence>
<dbReference type="GO" id="GO:0015891">
    <property type="term" value="P:siderophore transport"/>
    <property type="evidence" value="ECO:0007669"/>
    <property type="project" value="InterPro"/>
</dbReference>
<evidence type="ECO:0000256" key="12">
    <source>
        <dbReference type="SAM" id="MobiDB-lite"/>
    </source>
</evidence>
<evidence type="ECO:0000256" key="13">
    <source>
        <dbReference type="SAM" id="SignalP"/>
    </source>
</evidence>
<evidence type="ECO:0000256" key="3">
    <source>
        <dbReference type="ARBA" id="ARBA00022448"/>
    </source>
</evidence>
<dbReference type="AlphaFoldDB" id="A0A380AZP0"/>
<dbReference type="PANTHER" id="PTHR32552:SF74">
    <property type="entry name" value="HYDROXAMATE SIDEROPHORE RECEPTOR FHUE"/>
    <property type="match status" value="1"/>
</dbReference>
<comment type="similarity">
    <text evidence="2 10 11">Belongs to the TonB-dependent receptor family.</text>
</comment>
<dbReference type="NCBIfam" id="TIGR01783">
    <property type="entry name" value="TonB-siderophor"/>
    <property type="match status" value="1"/>
</dbReference>
<evidence type="ECO:0000256" key="11">
    <source>
        <dbReference type="RuleBase" id="RU003357"/>
    </source>
</evidence>
<evidence type="ECO:0000256" key="10">
    <source>
        <dbReference type="PROSITE-ProRule" id="PRU01360"/>
    </source>
</evidence>
<evidence type="ECO:0000256" key="2">
    <source>
        <dbReference type="ARBA" id="ARBA00009810"/>
    </source>
</evidence>
<dbReference type="GO" id="GO:0038023">
    <property type="term" value="F:signaling receptor activity"/>
    <property type="evidence" value="ECO:0007669"/>
    <property type="project" value="InterPro"/>
</dbReference>
<dbReference type="InterPro" id="IPR039426">
    <property type="entry name" value="TonB-dep_rcpt-like"/>
</dbReference>
<comment type="subcellular location">
    <subcellularLocation>
        <location evidence="1 10">Cell outer membrane</location>
        <topology evidence="1 10">Multi-pass membrane protein</topology>
    </subcellularLocation>
</comment>
<dbReference type="Pfam" id="PF07715">
    <property type="entry name" value="Plug"/>
    <property type="match status" value="1"/>
</dbReference>
<protein>
    <submittedName>
        <fullName evidence="16">Ferripyoverdine receptor</fullName>
    </submittedName>
</protein>
<reference evidence="16 17" key="1">
    <citation type="submission" date="2018-06" db="EMBL/GenBank/DDBJ databases">
        <authorList>
            <consortium name="Pathogen Informatics"/>
            <person name="Doyle S."/>
        </authorList>
    </citation>
    <scope>NUCLEOTIDE SEQUENCE [LARGE SCALE GENOMIC DNA]</scope>
    <source>
        <strain evidence="16 17">NCTC10736</strain>
    </source>
</reference>
<dbReference type="EMBL" id="UGYV01000001">
    <property type="protein sequence ID" value="SUI90740.1"/>
    <property type="molecule type" value="Genomic_DNA"/>
</dbReference>
<dbReference type="CDD" id="cd01347">
    <property type="entry name" value="ligand_gated_channel"/>
    <property type="match status" value="1"/>
</dbReference>
<evidence type="ECO:0000256" key="6">
    <source>
        <dbReference type="ARBA" id="ARBA00023077"/>
    </source>
</evidence>
<dbReference type="InterPro" id="IPR012910">
    <property type="entry name" value="Plug_dom"/>
</dbReference>
<evidence type="ECO:0000256" key="5">
    <source>
        <dbReference type="ARBA" id="ARBA00022692"/>
    </source>
</evidence>
<feature type="region of interest" description="Disordered" evidence="12">
    <location>
        <begin position="413"/>
        <end position="437"/>
    </location>
</feature>
<feature type="domain" description="TonB-dependent receptor-like beta-barrel" evidence="14">
    <location>
        <begin position="246"/>
        <end position="699"/>
    </location>
</feature>
<evidence type="ECO:0000256" key="9">
    <source>
        <dbReference type="ARBA" id="ARBA00023237"/>
    </source>
</evidence>
<dbReference type="PROSITE" id="PS52016">
    <property type="entry name" value="TONB_DEPENDENT_REC_3"/>
    <property type="match status" value="1"/>
</dbReference>
<keyword evidence="7 10" id="KW-0472">Membrane</keyword>
<feature type="domain" description="TonB-dependent receptor plug" evidence="15">
    <location>
        <begin position="67"/>
        <end position="170"/>
    </location>
</feature>
<name>A0A380AZP0_9GAMM</name>
<keyword evidence="8 16" id="KW-0675">Receptor</keyword>
<feature type="signal peptide" evidence="13">
    <location>
        <begin position="1"/>
        <end position="28"/>
    </location>
</feature>
<keyword evidence="3 10" id="KW-0813">Transport</keyword>
<dbReference type="PANTHER" id="PTHR32552">
    <property type="entry name" value="FERRICHROME IRON RECEPTOR-RELATED"/>
    <property type="match status" value="1"/>
</dbReference>
<evidence type="ECO:0000256" key="8">
    <source>
        <dbReference type="ARBA" id="ARBA00023170"/>
    </source>
</evidence>
<gene>
    <name evidence="16" type="primary">fpvA_2</name>
    <name evidence="16" type="ORF">NCTC10736_03160</name>
</gene>
<feature type="chain" id="PRO_5016846330" evidence="13">
    <location>
        <begin position="29"/>
        <end position="728"/>
    </location>
</feature>
<dbReference type="Gene3D" id="2.170.130.10">
    <property type="entry name" value="TonB-dependent receptor, plug domain"/>
    <property type="match status" value="1"/>
</dbReference>
<keyword evidence="13" id="KW-0732">Signal</keyword>
<dbReference type="SUPFAM" id="SSF56935">
    <property type="entry name" value="Porins"/>
    <property type="match status" value="1"/>
</dbReference>
<accession>A0A380AZP0</accession>
<dbReference type="InterPro" id="IPR000531">
    <property type="entry name" value="Beta-barrel_TonB"/>
</dbReference>
<keyword evidence="9 10" id="KW-0998">Cell outer membrane</keyword>
<dbReference type="Pfam" id="PF00593">
    <property type="entry name" value="TonB_dep_Rec_b-barrel"/>
    <property type="match status" value="1"/>
</dbReference>
<dbReference type="RefSeq" id="WP_115406681.1">
    <property type="nucleotide sequence ID" value="NZ_BPFE01000001.1"/>
</dbReference>
<dbReference type="Gene3D" id="2.40.170.20">
    <property type="entry name" value="TonB-dependent receptor, beta-barrel domain"/>
    <property type="match status" value="1"/>
</dbReference>
<evidence type="ECO:0000313" key="17">
    <source>
        <dbReference type="Proteomes" id="UP000255061"/>
    </source>
</evidence>
<feature type="compositionally biased region" description="Polar residues" evidence="12">
    <location>
        <begin position="423"/>
        <end position="437"/>
    </location>
</feature>
<keyword evidence="6 11" id="KW-0798">TonB box</keyword>
<evidence type="ECO:0000313" key="16">
    <source>
        <dbReference type="EMBL" id="SUI90740.1"/>
    </source>
</evidence>
<dbReference type="InterPro" id="IPR037066">
    <property type="entry name" value="Plug_dom_sf"/>
</dbReference>
<organism evidence="16 17">
    <name type="scientific">Shewanella morhuae</name>
    <dbReference type="NCBI Taxonomy" id="365591"/>
    <lineage>
        <taxon>Bacteria</taxon>
        <taxon>Pseudomonadati</taxon>
        <taxon>Pseudomonadota</taxon>
        <taxon>Gammaproteobacteria</taxon>
        <taxon>Alteromonadales</taxon>
        <taxon>Shewanellaceae</taxon>
        <taxon>Shewanella</taxon>
    </lineage>
</organism>
<dbReference type="GO" id="GO:0015344">
    <property type="term" value="F:siderophore uptake transmembrane transporter activity"/>
    <property type="evidence" value="ECO:0007669"/>
    <property type="project" value="TreeGrafter"/>
</dbReference>
<dbReference type="InterPro" id="IPR036942">
    <property type="entry name" value="Beta-barrel_TonB_sf"/>
</dbReference>
<keyword evidence="4 10" id="KW-1134">Transmembrane beta strand</keyword>
<dbReference type="GO" id="GO:0009279">
    <property type="term" value="C:cell outer membrane"/>
    <property type="evidence" value="ECO:0007669"/>
    <property type="project" value="UniProtKB-SubCell"/>
</dbReference>
<evidence type="ECO:0000259" key="15">
    <source>
        <dbReference type="Pfam" id="PF07715"/>
    </source>
</evidence>
<evidence type="ECO:0000256" key="1">
    <source>
        <dbReference type="ARBA" id="ARBA00004571"/>
    </source>
</evidence>
<dbReference type="InterPro" id="IPR010105">
    <property type="entry name" value="TonB_sidphr_rcpt"/>
</dbReference>
<evidence type="ECO:0000256" key="4">
    <source>
        <dbReference type="ARBA" id="ARBA00022452"/>
    </source>
</evidence>
<sequence length="728" mass="80462">MPPPFVLTSWRSPLIPVLLSTLTLTVQANTDPTQDEKDETKQIERLNVVGTYTRAAMNSATGLSMSLKETPQSVTLITEEMISDKGLVTMESVLNHTPGVTMVGDASENSQIFVRGYALDSGVQIDGLITTSSSHVYSGSIDQGLDPVIAERVEVLKGAAGILSGLGEPSATVNFIRKRPTDDTRATASVSYGSWNTYRLEADVSGWLTDSGNVKGRFVSAVKKGDSFIDRYQRDTAVLYGVVETSLGTDTSLSLFADYQKSQTDGVYNWNSNPAFYTDGTPVEFGRSYSSSQDWTHWDVTQKSLMAEFKHRFDNDWSLVSAYRIANATIDALAFYPGDYIVKSTGEFVGPWGDTYAAQHDRESDTNSFNLYATGNFDLLGREHSAVIGFNYGDNEFDNINTESDRQRRYNVADQGNYPKPNLPNSPTNGQTNEQSQSGVYGTVRINVLDSLKLMVGGRVSDWSYEKHDLVGNSTDASMEKTGIFIPYYGLVYDVTEQISVYASRTEIFKPGTYFGEDGQLLEPAEGTNVEGGIKVALFDDTLNMSAAIYETNKDNEPEYAGKGQLPSGDSIYESVDGITTKGYELEIAGRLTDLWDISGGYTHNDAEDADGLRRQTYLPEDIFKLTTKYNFEDILPGVTAGASWRWQSSTFYDGTIYGVDGAPNVAYRQTQAAYSLVDFMFGYEITPSISMQLNINNIFDKNYNRSLWGYADFGEPRNATLSLRWTL</sequence>
<dbReference type="Proteomes" id="UP000255061">
    <property type="component" value="Unassembled WGS sequence"/>
</dbReference>
<keyword evidence="5 10" id="KW-0812">Transmembrane</keyword>
<evidence type="ECO:0000256" key="7">
    <source>
        <dbReference type="ARBA" id="ARBA00023136"/>
    </source>
</evidence>
<proteinExistence type="inferred from homology"/>